<evidence type="ECO:0000313" key="2">
    <source>
        <dbReference type="Proteomes" id="UP001358586"/>
    </source>
</evidence>
<gene>
    <name evidence="1" type="ORF">PVK06_021166</name>
</gene>
<name>A0ABR0PP89_GOSAR</name>
<reference evidence="1 2" key="1">
    <citation type="submission" date="2023-03" db="EMBL/GenBank/DDBJ databases">
        <title>WGS of Gossypium arboreum.</title>
        <authorList>
            <person name="Yu D."/>
        </authorList>
    </citation>
    <scope>NUCLEOTIDE SEQUENCE [LARGE SCALE GENOMIC DNA]</scope>
    <source>
        <tissue evidence="1">Leaf</tissue>
    </source>
</reference>
<proteinExistence type="predicted"/>
<keyword evidence="2" id="KW-1185">Reference proteome</keyword>
<comment type="caution">
    <text evidence="1">The sequence shown here is derived from an EMBL/GenBank/DDBJ whole genome shotgun (WGS) entry which is preliminary data.</text>
</comment>
<sequence length="69" mass="7559">MGISWSACETVKSFYSWAKQYASLHKDDPQGRQEAMLAVSLSDGWIQLNTDGAVKVNSRLAAAEGVLRD</sequence>
<protein>
    <submittedName>
        <fullName evidence="1">Uncharacterized protein</fullName>
    </submittedName>
</protein>
<dbReference type="Proteomes" id="UP001358586">
    <property type="component" value="Chromosome 6"/>
</dbReference>
<accession>A0ABR0PP89</accession>
<dbReference type="EMBL" id="JARKNE010000006">
    <property type="protein sequence ID" value="KAK5826250.1"/>
    <property type="molecule type" value="Genomic_DNA"/>
</dbReference>
<evidence type="ECO:0000313" key="1">
    <source>
        <dbReference type="EMBL" id="KAK5826250.1"/>
    </source>
</evidence>
<organism evidence="1 2">
    <name type="scientific">Gossypium arboreum</name>
    <name type="common">Tree cotton</name>
    <name type="synonym">Gossypium nanking</name>
    <dbReference type="NCBI Taxonomy" id="29729"/>
    <lineage>
        <taxon>Eukaryota</taxon>
        <taxon>Viridiplantae</taxon>
        <taxon>Streptophyta</taxon>
        <taxon>Embryophyta</taxon>
        <taxon>Tracheophyta</taxon>
        <taxon>Spermatophyta</taxon>
        <taxon>Magnoliopsida</taxon>
        <taxon>eudicotyledons</taxon>
        <taxon>Gunneridae</taxon>
        <taxon>Pentapetalae</taxon>
        <taxon>rosids</taxon>
        <taxon>malvids</taxon>
        <taxon>Malvales</taxon>
        <taxon>Malvaceae</taxon>
        <taxon>Malvoideae</taxon>
        <taxon>Gossypium</taxon>
    </lineage>
</organism>